<feature type="transmembrane region" description="Helical" evidence="1">
    <location>
        <begin position="75"/>
        <end position="95"/>
    </location>
</feature>
<evidence type="ECO:0000313" key="2">
    <source>
        <dbReference type="EMBL" id="SJZ85616.1"/>
    </source>
</evidence>
<name>A0A1T4P2W2_9BACT</name>
<keyword evidence="1" id="KW-1133">Transmembrane helix</keyword>
<evidence type="ECO:0000256" key="1">
    <source>
        <dbReference type="SAM" id="Phobius"/>
    </source>
</evidence>
<accession>A0A1T4P2W2</accession>
<sequence length="204" mass="22915">MYSIVLGSLLISILHALIPSHWVPIIAIAKRDYWSTAKTTKVTFYAALAHCLSTVLIGLFVGMIGKSMAQRISTFSHYAAPVIFIILGCVFIYRHHRHSHFKLSDIPQKVYSKKRIVFILLLAMFFSPCIEIEAYFLMAGTQSVWLVLIIAVVYVVSTVIGMTLLVTQAYNKLLKLNRHKLEHNAGIITGVTLILSGILSFFIF</sequence>
<feature type="transmembrane region" description="Helical" evidence="1">
    <location>
        <begin position="42"/>
        <end position="63"/>
    </location>
</feature>
<organism evidence="2 3">
    <name type="scientific">Sediminibacterium ginsengisoli</name>
    <dbReference type="NCBI Taxonomy" id="413434"/>
    <lineage>
        <taxon>Bacteria</taxon>
        <taxon>Pseudomonadati</taxon>
        <taxon>Bacteroidota</taxon>
        <taxon>Chitinophagia</taxon>
        <taxon>Chitinophagales</taxon>
        <taxon>Chitinophagaceae</taxon>
        <taxon>Sediminibacterium</taxon>
    </lineage>
</organism>
<feature type="transmembrane region" description="Helical" evidence="1">
    <location>
        <begin position="185"/>
        <end position="203"/>
    </location>
</feature>
<dbReference type="AlphaFoldDB" id="A0A1T4P2W2"/>
<keyword evidence="1" id="KW-0812">Transmembrane</keyword>
<keyword evidence="3" id="KW-1185">Reference proteome</keyword>
<dbReference type="OrthoDB" id="9782403at2"/>
<gene>
    <name evidence="2" type="ORF">SAMN04488132_105108</name>
</gene>
<reference evidence="2 3" key="1">
    <citation type="submission" date="2017-02" db="EMBL/GenBank/DDBJ databases">
        <authorList>
            <person name="Peterson S.W."/>
        </authorList>
    </citation>
    <scope>NUCLEOTIDE SEQUENCE [LARGE SCALE GENOMIC DNA]</scope>
    <source>
        <strain evidence="2 3">DSM 22335</strain>
    </source>
</reference>
<dbReference type="STRING" id="413434.SAMN04488132_105108"/>
<dbReference type="Proteomes" id="UP000190888">
    <property type="component" value="Unassembled WGS sequence"/>
</dbReference>
<feature type="transmembrane region" description="Helical" evidence="1">
    <location>
        <begin position="116"/>
        <end position="138"/>
    </location>
</feature>
<evidence type="ECO:0008006" key="4">
    <source>
        <dbReference type="Google" id="ProtNLM"/>
    </source>
</evidence>
<dbReference type="PANTHER" id="PTHR36394:SF1">
    <property type="entry name" value="OS01G0277700 PROTEIN"/>
    <property type="match status" value="1"/>
</dbReference>
<protein>
    <recommendedName>
        <fullName evidence="4">Cytochrome C biogenesis protein transmembrane region</fullName>
    </recommendedName>
</protein>
<feature type="transmembrane region" description="Helical" evidence="1">
    <location>
        <begin position="144"/>
        <end position="165"/>
    </location>
</feature>
<dbReference type="EMBL" id="FUWH01000005">
    <property type="protein sequence ID" value="SJZ85616.1"/>
    <property type="molecule type" value="Genomic_DNA"/>
</dbReference>
<dbReference type="PANTHER" id="PTHR36394">
    <property type="entry name" value="OS01G0277700 PROTEIN"/>
    <property type="match status" value="1"/>
</dbReference>
<feature type="transmembrane region" description="Helical" evidence="1">
    <location>
        <begin position="6"/>
        <end position="30"/>
    </location>
</feature>
<evidence type="ECO:0000313" key="3">
    <source>
        <dbReference type="Proteomes" id="UP000190888"/>
    </source>
</evidence>
<keyword evidence="1" id="KW-0472">Membrane</keyword>
<dbReference type="RefSeq" id="WP_078831438.1">
    <property type="nucleotide sequence ID" value="NZ_FUWH01000005.1"/>
</dbReference>
<proteinExistence type="predicted"/>